<reference evidence="1" key="1">
    <citation type="submission" date="2024-01" db="EMBL/GenBank/DDBJ databases">
        <authorList>
            <person name="Webb A."/>
        </authorList>
    </citation>
    <scope>NUCLEOTIDE SEQUENCE</scope>
    <source>
        <strain evidence="1">Pm1</strain>
    </source>
</reference>
<dbReference type="Proteomes" id="UP001162060">
    <property type="component" value="Unassembled WGS sequence"/>
</dbReference>
<name>A0AAV1UZB4_9STRA</name>
<dbReference type="AlphaFoldDB" id="A0AAV1UZB4"/>
<comment type="caution">
    <text evidence="1">The sequence shown here is derived from an EMBL/GenBank/DDBJ whole genome shotgun (WGS) entry which is preliminary data.</text>
</comment>
<evidence type="ECO:0000313" key="1">
    <source>
        <dbReference type="EMBL" id="CAK7939746.1"/>
    </source>
</evidence>
<protein>
    <submittedName>
        <fullName evidence="1">Uncharacterized protein</fullName>
    </submittedName>
</protein>
<sequence length="53" mass="6046">MKGSPGACVLWEGVELELLVSSEGRWRSTMDKVWHYRASKLMGARYRGNFGEL</sequence>
<dbReference type="EMBL" id="CAKLBY020000249">
    <property type="protein sequence ID" value="CAK7939746.1"/>
    <property type="molecule type" value="Genomic_DNA"/>
</dbReference>
<gene>
    <name evidence="1" type="ORF">PM001_LOCUS24896</name>
</gene>
<proteinExistence type="predicted"/>
<organism evidence="1 2">
    <name type="scientific">Peronospora matthiolae</name>
    <dbReference type="NCBI Taxonomy" id="2874970"/>
    <lineage>
        <taxon>Eukaryota</taxon>
        <taxon>Sar</taxon>
        <taxon>Stramenopiles</taxon>
        <taxon>Oomycota</taxon>
        <taxon>Peronosporomycetes</taxon>
        <taxon>Peronosporales</taxon>
        <taxon>Peronosporaceae</taxon>
        <taxon>Peronospora</taxon>
    </lineage>
</organism>
<accession>A0AAV1UZB4</accession>
<evidence type="ECO:0000313" key="2">
    <source>
        <dbReference type="Proteomes" id="UP001162060"/>
    </source>
</evidence>